<accession>A0AA36EP18</accession>
<name>A0AA36EP18_LACSI</name>
<dbReference type="Proteomes" id="UP001177003">
    <property type="component" value="Chromosome 9"/>
</dbReference>
<reference evidence="1" key="1">
    <citation type="submission" date="2023-04" db="EMBL/GenBank/DDBJ databases">
        <authorList>
            <person name="Vijverberg K."/>
            <person name="Xiong W."/>
            <person name="Schranz E."/>
        </authorList>
    </citation>
    <scope>NUCLEOTIDE SEQUENCE</scope>
</reference>
<dbReference type="EMBL" id="OX465085">
    <property type="protein sequence ID" value="CAI9304466.1"/>
    <property type="molecule type" value="Genomic_DNA"/>
</dbReference>
<gene>
    <name evidence="1" type="ORF">LSALG_LOCUS42840</name>
</gene>
<sequence length="284" mass="33308">MHSAEGPPQIEISSAERGIFFLSFQHLLFHKIEPSSLVTSLVPRILFDKDNPPHRLTTDDSGDTDIKFGDNDVIFRRHRLHTTSISNLNFGSYGEQCRRYFGQIWLSDARLRLTDFEDFTMSPNYLVVQDEYAVMLIQLVFMLKELHGRNVKNCIPAAVYKIADNRDDWNKFAWEFRLLKQANPETKKVHKYTVPGFTLPFKIWILETFPDATNFYICTPIELPRMRSWRSKTSLSWDNCHRIINVSVPNKESIRVVIDAAELMLPFYVRYVNWTLNDEESPPW</sequence>
<dbReference type="AlphaFoldDB" id="A0AA36EP18"/>
<organism evidence="1 2">
    <name type="scientific">Lactuca saligna</name>
    <name type="common">Willowleaf lettuce</name>
    <dbReference type="NCBI Taxonomy" id="75948"/>
    <lineage>
        <taxon>Eukaryota</taxon>
        <taxon>Viridiplantae</taxon>
        <taxon>Streptophyta</taxon>
        <taxon>Embryophyta</taxon>
        <taxon>Tracheophyta</taxon>
        <taxon>Spermatophyta</taxon>
        <taxon>Magnoliopsida</taxon>
        <taxon>eudicotyledons</taxon>
        <taxon>Gunneridae</taxon>
        <taxon>Pentapetalae</taxon>
        <taxon>asterids</taxon>
        <taxon>campanulids</taxon>
        <taxon>Asterales</taxon>
        <taxon>Asteraceae</taxon>
        <taxon>Cichorioideae</taxon>
        <taxon>Cichorieae</taxon>
        <taxon>Lactucinae</taxon>
        <taxon>Lactuca</taxon>
    </lineage>
</organism>
<keyword evidence="2" id="KW-1185">Reference proteome</keyword>
<evidence type="ECO:0000313" key="2">
    <source>
        <dbReference type="Proteomes" id="UP001177003"/>
    </source>
</evidence>
<protein>
    <submittedName>
        <fullName evidence="1">Uncharacterized protein</fullName>
    </submittedName>
</protein>
<evidence type="ECO:0000313" key="1">
    <source>
        <dbReference type="EMBL" id="CAI9304466.1"/>
    </source>
</evidence>
<proteinExistence type="predicted"/>